<evidence type="ECO:0000313" key="2">
    <source>
        <dbReference type="Proteomes" id="UP000182054"/>
    </source>
</evidence>
<reference evidence="1 2" key="1">
    <citation type="submission" date="2016-10" db="EMBL/GenBank/DDBJ databases">
        <authorList>
            <person name="de Groot N.N."/>
        </authorList>
    </citation>
    <scope>NUCLEOTIDE SEQUENCE [LARGE SCALE GENOMIC DNA]</scope>
    <source>
        <strain evidence="1 2">DSM 44908</strain>
    </source>
</reference>
<dbReference type="GeneID" id="85486249"/>
<name>A0A1I0TQN3_9NOCA</name>
<dbReference type="OrthoDB" id="9794241at2"/>
<protein>
    <submittedName>
        <fullName evidence="1">TIGR02453 family protein</fullName>
    </submittedName>
</protein>
<dbReference type="NCBIfam" id="TIGR02453">
    <property type="entry name" value="TIGR02453 family protein"/>
    <property type="match status" value="1"/>
</dbReference>
<dbReference type="RefSeq" id="WP_068365335.1">
    <property type="nucleotide sequence ID" value="NZ_FOJN01000008.1"/>
</dbReference>
<dbReference type="InterPro" id="IPR015996">
    <property type="entry name" value="UCP028451"/>
</dbReference>
<dbReference type="Pfam" id="PF09365">
    <property type="entry name" value="DUF2461"/>
    <property type="match status" value="1"/>
</dbReference>
<dbReference type="Proteomes" id="UP000182054">
    <property type="component" value="Unassembled WGS sequence"/>
</dbReference>
<proteinExistence type="predicted"/>
<dbReference type="PANTHER" id="PTHR36452:SF1">
    <property type="entry name" value="DUF2461 DOMAIN-CONTAINING PROTEIN"/>
    <property type="match status" value="1"/>
</dbReference>
<gene>
    <name evidence="1" type="ORF">SAMN05444374_108154</name>
</gene>
<accession>A0A1I0TQN3</accession>
<dbReference type="PIRSF" id="PIRSF028451">
    <property type="entry name" value="UCP028451"/>
    <property type="match status" value="1"/>
</dbReference>
<evidence type="ECO:0000313" key="1">
    <source>
        <dbReference type="EMBL" id="SFA53883.1"/>
    </source>
</evidence>
<dbReference type="PANTHER" id="PTHR36452">
    <property type="entry name" value="CHROMOSOME 12, WHOLE GENOME SHOTGUN SEQUENCE"/>
    <property type="match status" value="1"/>
</dbReference>
<dbReference type="AlphaFoldDB" id="A0A1I0TQN3"/>
<organism evidence="1 2">
    <name type="scientific">Rhodococcoides kroppenstedtii</name>
    <dbReference type="NCBI Taxonomy" id="293050"/>
    <lineage>
        <taxon>Bacteria</taxon>
        <taxon>Bacillati</taxon>
        <taxon>Actinomycetota</taxon>
        <taxon>Actinomycetes</taxon>
        <taxon>Mycobacteriales</taxon>
        <taxon>Nocardiaceae</taxon>
        <taxon>Rhodococcoides</taxon>
    </lineage>
</organism>
<sequence length="210" mass="23109">MGTPTFGGIPEAALDFYEDLEADNSKTFWAEHKHVYDEAVRAPVAALAEALAEFGPAKIFRPHRDVRFSKDKTPYKTHQGAFAAVGPSAGWYVQVDASGLMVAGGFYAATPESIAQYRATVDDDVRGAELVRIVTDLERAGYERGGDRLKTSPRGVAPTHPRIDLLRHRTLTVSRQFGCPPWLSTPACAEHVAAAWREMAPLVEWCRQVL</sequence>
<dbReference type="EMBL" id="FOJN01000008">
    <property type="protein sequence ID" value="SFA53883.1"/>
    <property type="molecule type" value="Genomic_DNA"/>
</dbReference>
<dbReference type="InterPro" id="IPR012808">
    <property type="entry name" value="CHP02453"/>
</dbReference>